<proteinExistence type="predicted"/>
<keyword evidence="4" id="KW-1185">Reference proteome</keyword>
<dbReference type="GO" id="GO:0071944">
    <property type="term" value="C:cell periphery"/>
    <property type="evidence" value="ECO:0007669"/>
    <property type="project" value="TreeGrafter"/>
</dbReference>
<dbReference type="EMBL" id="MCFC01000030">
    <property type="protein sequence ID" value="ORY28613.1"/>
    <property type="molecule type" value="Genomic_DNA"/>
</dbReference>
<feature type="transmembrane region" description="Helical" evidence="2">
    <location>
        <begin position="552"/>
        <end position="572"/>
    </location>
</feature>
<feature type="region of interest" description="Disordered" evidence="1">
    <location>
        <begin position="290"/>
        <end position="344"/>
    </location>
</feature>
<protein>
    <submittedName>
        <fullName evidence="3">Uncharacterized protein</fullName>
    </submittedName>
</protein>
<dbReference type="OrthoDB" id="1436450at2759"/>
<feature type="compositionally biased region" description="Polar residues" evidence="1">
    <location>
        <begin position="37"/>
        <end position="47"/>
    </location>
</feature>
<feature type="transmembrane region" description="Helical" evidence="2">
    <location>
        <begin position="694"/>
        <end position="713"/>
    </location>
</feature>
<dbReference type="PANTHER" id="PTHR36819:SF1">
    <property type="entry name" value="REGULATOR OF PHOSPHOLIPASE D SRF1"/>
    <property type="match status" value="1"/>
</dbReference>
<keyword evidence="2" id="KW-0812">Transmembrane</keyword>
<feature type="transmembrane region" description="Helical" evidence="2">
    <location>
        <begin position="584"/>
        <end position="604"/>
    </location>
</feature>
<accession>A0A1Y2B1C5</accession>
<feature type="region of interest" description="Disordered" evidence="1">
    <location>
        <begin position="1"/>
        <end position="206"/>
    </location>
</feature>
<dbReference type="PANTHER" id="PTHR36819">
    <property type="entry name" value="REGULATOR OF PHOSPHOLIPASE D SRF1"/>
    <property type="match status" value="1"/>
</dbReference>
<organism evidence="3 4">
    <name type="scientific">Naematelia encephala</name>
    <dbReference type="NCBI Taxonomy" id="71784"/>
    <lineage>
        <taxon>Eukaryota</taxon>
        <taxon>Fungi</taxon>
        <taxon>Dikarya</taxon>
        <taxon>Basidiomycota</taxon>
        <taxon>Agaricomycotina</taxon>
        <taxon>Tremellomycetes</taxon>
        <taxon>Tremellales</taxon>
        <taxon>Naemateliaceae</taxon>
        <taxon>Naematelia</taxon>
    </lineage>
</organism>
<feature type="compositionally biased region" description="Basic residues" evidence="1">
    <location>
        <begin position="443"/>
        <end position="452"/>
    </location>
</feature>
<feature type="compositionally biased region" description="Basic and acidic residues" evidence="1">
    <location>
        <begin position="393"/>
        <end position="403"/>
    </location>
</feature>
<dbReference type="GO" id="GO:0000324">
    <property type="term" value="C:fungal-type vacuole"/>
    <property type="evidence" value="ECO:0007669"/>
    <property type="project" value="TreeGrafter"/>
</dbReference>
<feature type="compositionally biased region" description="Low complexity" evidence="1">
    <location>
        <begin position="263"/>
        <end position="272"/>
    </location>
</feature>
<dbReference type="Proteomes" id="UP000193986">
    <property type="component" value="Unassembled WGS sequence"/>
</dbReference>
<reference evidence="3 4" key="1">
    <citation type="submission" date="2016-07" db="EMBL/GenBank/DDBJ databases">
        <title>Pervasive Adenine N6-methylation of Active Genes in Fungi.</title>
        <authorList>
            <consortium name="DOE Joint Genome Institute"/>
            <person name="Mondo S.J."/>
            <person name="Dannebaum R.O."/>
            <person name="Kuo R.C."/>
            <person name="Labutti K."/>
            <person name="Haridas S."/>
            <person name="Kuo A."/>
            <person name="Salamov A."/>
            <person name="Ahrendt S.R."/>
            <person name="Lipzen A."/>
            <person name="Sullivan W."/>
            <person name="Andreopoulos W.B."/>
            <person name="Clum A."/>
            <person name="Lindquist E."/>
            <person name="Daum C."/>
            <person name="Ramamoorthy G.K."/>
            <person name="Gryganskyi A."/>
            <person name="Culley D."/>
            <person name="Magnuson J.K."/>
            <person name="James T.Y."/>
            <person name="O'Malley M.A."/>
            <person name="Stajich J.E."/>
            <person name="Spatafora J.W."/>
            <person name="Visel A."/>
            <person name="Grigoriev I.V."/>
        </authorList>
    </citation>
    <scope>NUCLEOTIDE SEQUENCE [LARGE SCALE GENOMIC DNA]</scope>
    <source>
        <strain evidence="3 4">68-887.2</strain>
    </source>
</reference>
<sequence length="731" mass="80541">MFGGGINATASSSKTREASRSPISEPRSLVGERVTSPAGSGRTTKSAVQRKVRTVPPSAIYDPPTPPSDHEGIAVTLPGLDAASADDAVSPTRKKRPRPTLRYSTDESSADSDDASDDEPPWWTFTQRGMMKMRARSMQPTESEAGPSDTPRTDSGRERKRDRLRSSSKGEGMDTPTRASDPETPGKLRHPMPTRQATQSSLLARRAKGRDVPIIALERPIGVRSNSAPTTPALETLNTGLATPALHPDTARLSGETAPPTPLGLSSPSGPARHSNAFRFLRRDIDSYTDSEAATPSANPQQKTRLRAQSHLAPPDSGGESTPDAIDTPSRPRQRRRGSHRLRLNLPDPVREHFRDGAWLHAGSWQDALHGTYEEPTDTASRKASVDVGPKQADVRNGSRETDSGASLPGSRSRDTPRRGMTPESSFPTAPANEMELAETRRSRSRRTRRYRQALVPPTPSGLGFTPSGVVRGENWKEGKVHQHGFDWGQNGHHDIEEGEELSRSETRVTEKGLAIVKKPQRWFGRSQRPKIETDWRTHWRRVLFLDARVTIWIRLLNLAVVVASLALAVTVRLQLDRLQLPGLIGSSTILIIAYSSFTILHVLTAIYREYFGKPIGLWGLRSKMLWVCLDLLFVALWSSASSLALNDYIGTSLECSPGRPWWHRSSSYDYALPDSVIQSHLAHEICDRQAGCIALSLLALLLYGGNMVLSLFRIFETVRRTANVDRAVMI</sequence>
<keyword evidence="2" id="KW-0472">Membrane</keyword>
<gene>
    <name evidence="3" type="ORF">BCR39DRAFT_496088</name>
</gene>
<feature type="region of interest" description="Disordered" evidence="1">
    <location>
        <begin position="240"/>
        <end position="274"/>
    </location>
</feature>
<evidence type="ECO:0000313" key="4">
    <source>
        <dbReference type="Proteomes" id="UP000193986"/>
    </source>
</evidence>
<feature type="compositionally biased region" description="Basic residues" evidence="1">
    <location>
        <begin position="332"/>
        <end position="343"/>
    </location>
</feature>
<evidence type="ECO:0000256" key="1">
    <source>
        <dbReference type="SAM" id="MobiDB-lite"/>
    </source>
</evidence>
<feature type="region of interest" description="Disordered" evidence="1">
    <location>
        <begin position="374"/>
        <end position="467"/>
    </location>
</feature>
<keyword evidence="2" id="KW-1133">Transmembrane helix</keyword>
<evidence type="ECO:0000313" key="3">
    <source>
        <dbReference type="EMBL" id="ORY28613.1"/>
    </source>
</evidence>
<evidence type="ECO:0000256" key="2">
    <source>
        <dbReference type="SAM" id="Phobius"/>
    </source>
</evidence>
<feature type="compositionally biased region" description="Acidic residues" evidence="1">
    <location>
        <begin position="108"/>
        <end position="120"/>
    </location>
</feature>
<dbReference type="InParanoid" id="A0A1Y2B1C5"/>
<dbReference type="AlphaFoldDB" id="A0A1Y2B1C5"/>
<dbReference type="InterPro" id="IPR037737">
    <property type="entry name" value="Srf1"/>
</dbReference>
<name>A0A1Y2B1C5_9TREE</name>
<comment type="caution">
    <text evidence="3">The sequence shown here is derived from an EMBL/GenBank/DDBJ whole genome shotgun (WGS) entry which is preliminary data.</text>
</comment>
<feature type="compositionally biased region" description="Basic and acidic residues" evidence="1">
    <location>
        <begin position="151"/>
        <end position="165"/>
    </location>
</feature>
<feature type="compositionally biased region" description="Polar residues" evidence="1">
    <location>
        <begin position="290"/>
        <end position="303"/>
    </location>
</feature>